<comment type="caution">
    <text evidence="2">The sequence shown here is derived from an EMBL/GenBank/DDBJ whole genome shotgun (WGS) entry which is preliminary data.</text>
</comment>
<proteinExistence type="predicted"/>
<dbReference type="OrthoDB" id="3059337at2759"/>
<dbReference type="Proteomes" id="UP000467700">
    <property type="component" value="Unassembled WGS sequence"/>
</dbReference>
<feature type="region of interest" description="Disordered" evidence="1">
    <location>
        <begin position="165"/>
        <end position="207"/>
    </location>
</feature>
<feature type="region of interest" description="Disordered" evidence="1">
    <location>
        <begin position="1"/>
        <end position="21"/>
    </location>
</feature>
<sequence>MDSTVTINKILQTEDQPSTPLAKELKRKKREGANVLTPPTTGLVAGTRQLTLQPPNELSHLASNPRPGNLIVDLPPTSITMPRPFYRSISRVIDTPRFSVEDAQTAPSICPPSILRNLRRVEEDKTTSPLIPSSQSQNLLDRSGQNPSITHAFSVMTASYKLASEGSNRDVDSEPGAIPFIVSDDDNESTVGSSQTQPLSTFHVSPRKLPPSLSRTSLYNSDTFSLDMIPSSQSQENELIIPCGKQDDGRLRKAVSHIPATFKRDDRLPQRTLSDEMFSVPIQPSIFEHIFSDDKGPEIKLAAMVQPATEQGSESESDTENPRLELNYLYSKRRSISTVYFPLPEACGSSLHSHSQNIRTQDSSFLEPSMSMNTQGSTSSLPVAVKEFQAMFDDVDESYPPDFPASLRREFS</sequence>
<keyword evidence="3" id="KW-1185">Reference proteome</keyword>
<feature type="region of interest" description="Disordered" evidence="1">
    <location>
        <begin position="125"/>
        <end position="145"/>
    </location>
</feature>
<organism evidence="2 3">
    <name type="scientific">Cyclocybe aegerita</name>
    <name type="common">Black poplar mushroom</name>
    <name type="synonym">Agrocybe aegerita</name>
    <dbReference type="NCBI Taxonomy" id="1973307"/>
    <lineage>
        <taxon>Eukaryota</taxon>
        <taxon>Fungi</taxon>
        <taxon>Dikarya</taxon>
        <taxon>Basidiomycota</taxon>
        <taxon>Agaricomycotina</taxon>
        <taxon>Agaricomycetes</taxon>
        <taxon>Agaricomycetidae</taxon>
        <taxon>Agaricales</taxon>
        <taxon>Agaricineae</taxon>
        <taxon>Bolbitiaceae</taxon>
        <taxon>Cyclocybe</taxon>
    </lineage>
</organism>
<reference evidence="2 3" key="1">
    <citation type="submission" date="2020-01" db="EMBL/GenBank/DDBJ databases">
        <authorList>
            <person name="Gupta K D."/>
        </authorList>
    </citation>
    <scope>NUCLEOTIDE SEQUENCE [LARGE SCALE GENOMIC DNA]</scope>
</reference>
<evidence type="ECO:0000313" key="2">
    <source>
        <dbReference type="EMBL" id="CAA7260242.1"/>
    </source>
</evidence>
<gene>
    <name evidence="2" type="ORF">AAE3_LOCUS2125</name>
</gene>
<feature type="compositionally biased region" description="Polar residues" evidence="1">
    <location>
        <begin position="1"/>
        <end position="19"/>
    </location>
</feature>
<feature type="compositionally biased region" description="Polar residues" evidence="1">
    <location>
        <begin position="127"/>
        <end position="145"/>
    </location>
</feature>
<name>A0A8S0WLE3_CYCAE</name>
<evidence type="ECO:0000256" key="1">
    <source>
        <dbReference type="SAM" id="MobiDB-lite"/>
    </source>
</evidence>
<dbReference type="AlphaFoldDB" id="A0A8S0WLE3"/>
<accession>A0A8S0WLE3</accession>
<dbReference type="EMBL" id="CACVBS010000028">
    <property type="protein sequence ID" value="CAA7260242.1"/>
    <property type="molecule type" value="Genomic_DNA"/>
</dbReference>
<protein>
    <submittedName>
        <fullName evidence="2">Uncharacterized protein</fullName>
    </submittedName>
</protein>
<feature type="compositionally biased region" description="Polar residues" evidence="1">
    <location>
        <begin position="189"/>
        <end position="203"/>
    </location>
</feature>
<evidence type="ECO:0000313" key="3">
    <source>
        <dbReference type="Proteomes" id="UP000467700"/>
    </source>
</evidence>